<feature type="domain" description="DUF8202" evidence="3">
    <location>
        <begin position="1087"/>
        <end position="1281"/>
    </location>
</feature>
<keyword evidence="5" id="KW-1185">Reference proteome</keyword>
<feature type="chain" id="PRO_5045615592" description="DUF8202 domain-containing protein" evidence="2">
    <location>
        <begin position="26"/>
        <end position="2959"/>
    </location>
</feature>
<feature type="compositionally biased region" description="Gly residues" evidence="1">
    <location>
        <begin position="538"/>
        <end position="549"/>
    </location>
</feature>
<evidence type="ECO:0000256" key="1">
    <source>
        <dbReference type="SAM" id="MobiDB-lite"/>
    </source>
</evidence>
<comment type="caution">
    <text evidence="4">The sequence shown here is derived from an EMBL/GenBank/DDBJ whole genome shotgun (WGS) entry which is preliminary data.</text>
</comment>
<dbReference type="Pfam" id="PF26628">
    <property type="entry name" value="DUF8202"/>
    <property type="match status" value="4"/>
</dbReference>
<dbReference type="EMBL" id="JBHUHR010000022">
    <property type="protein sequence ID" value="MFD2034655.1"/>
    <property type="molecule type" value="Genomic_DNA"/>
</dbReference>
<feature type="signal peptide" evidence="2">
    <location>
        <begin position="1"/>
        <end position="25"/>
    </location>
</feature>
<name>A0ABW4VM84_9BACT</name>
<feature type="region of interest" description="Disordered" evidence="1">
    <location>
        <begin position="529"/>
        <end position="554"/>
    </location>
</feature>
<evidence type="ECO:0000259" key="3">
    <source>
        <dbReference type="Pfam" id="PF26628"/>
    </source>
</evidence>
<evidence type="ECO:0000313" key="5">
    <source>
        <dbReference type="Proteomes" id="UP001597361"/>
    </source>
</evidence>
<gene>
    <name evidence="4" type="ORF">ACFSKL_07645</name>
</gene>
<keyword evidence="2" id="KW-0732">Signal</keyword>
<feature type="domain" description="DUF8202" evidence="3">
    <location>
        <begin position="249"/>
        <end position="422"/>
    </location>
</feature>
<evidence type="ECO:0000313" key="4">
    <source>
        <dbReference type="EMBL" id="MFD2034655.1"/>
    </source>
</evidence>
<protein>
    <recommendedName>
        <fullName evidence="3">DUF8202 domain-containing protein</fullName>
    </recommendedName>
</protein>
<sequence>MKKLYNLKIGFVTALFFSVLTSAFGQSPGGVSTGLAAWYKGDVGLAGTFWADQSGNAYNLERTSAPVGESLINFNPVASFGGVTAHQFNNLTPKILWPVGNTTPTTYYYVAKNNAATANRAVFGIGASNDATGFHSGQQATTGTIATRGVVTFANNTGTAMVPAPPNWDITQPNQGLNLVRTGYDGGGATGRNYIAAQSLAEVINATNVSPTYANNAAFRIGSSGANSVFWSGDVAEVVVFSGKHDPAEYNKVETYLALKYGISKQGDYVDANDNVLYSDATYNNNISGIGRDDASGLHQKQAMSQNTGNQVLISNGSSLFDTNAGNTNDLVDGQFLVWGDNGLQKQLAESLTHNAPGGETNFRFGAIWKAQNTNGVGQVTVAWPAGITNLHLVRSTDATIDATDEFIPMTNVVTVNGVDYNTATVTFNDGDYFTFAGYMMAPGGVAGQGFWVRSDMAGDIATAWQDHSTNADDIPALGTWALSTADGAHNFHPYTTDYTTSKNFYNSNTLLNPGGGDNTTSYSMFSSVRPTSTGTGRITGMGTTGGTTYGSNPSLASSAGTPRFYDFDATTTSEVFSTPFTINTTNLFSAVADNSIANGGGSSFSGGELTLGLNGAYEGFTYNNSNLFQFNGPYLRVGYSTFGTGAGVFPGDIMEVIWYSRALTPNEQSRVNSYLAIKNGVTLSEDYLNSDSDVVFSLTANTGYTENIFGLGFNAVSGLTQRQAKSINEGQELIIGAGNSLFDNNADNTNDLTEGQFLMTGDNGLMQGLSVPLAYLAGSNGETNFRFESIWKVQNTANVGTVTVAWPVGVGNMYLVRSIDETFDDSDDFIPMDDVVSINGQGYNTATITFSDGDFFTFAGYTHAPGGVGAGLEAWHRADAFVYTDAGVTLAASGQTIEQWSEFNSSGIDFSQPTAARRPIYTPEVMLNFNPSVRFTRSSVQWLSYTFPISTPKTEGTLYFTGRDNTVGYGSGILGMDVTMDYPGWHRMAGNNYLIYHNNFTPELSNPIASEIPNIMGASWLNGAGSTASNLLFSTRYNGFVETFNTVSNISLSTNHYRIGQDTNYGAYDGNIGETVYYSRDLDGNEKDRVDSYMGIKYGVTLREDDFETGTFNYLSSSSTVIWDGTNNATYHNNVFGIANDFASALHQKQSKSANPSQRLIIGAGTSLAESNLENTNSLTDGQFLIVGDNNERQSLIIPLVYTAGTNGETNLRFEAVWKVQNTNNVGTVTLAWPVGLSNMYLVRSTDEIFDDTDDFVPMEDVISINGQDYNTASITFNDGDYFTFAAYGVGPGGVVNNLSYWYRADIDAENTGVGSDVTSWTDVFTGTVVSQLGTNAFPKFIEGDVDYFNFNAGINFTAGNQSLGNINVQTIYDLEFDIITLTKEGIINPGSNGRIFSSLVDNNLPAGSISRWDGIGLNADQRLERVNNSYGARYLANPGGITYSTTIPSIMYQTFTDLTLSKGLNGNTNGANGTHGARGFMNGGHAFGDTRFSSNGSDNGGFTGHLGETIIYGHGNLTETERRRVDSYLAIKYGITLSRLESLNYLSSTEETVWDGVNSTEFNNNVFGIARDDIGLLSQKVSTSVNPAAKGMLIVATTNDFTAPNTNTERTAFGEDHTFIMFGDNAVTGETEADTDPCTGLPLDPAITRANKVWRVETTGNPEPIWLQADLNDYTFNSSIEIWVADDENFSTNLVRLPAASYTGGTASFNFLFTEGVKYMTFAGIVSPSDCDVCTGGTFVFKTGASWNTALERQNNVMDPETIGSTDLGDLIVNMSADFPAGIEYRPNAYPRRYGRWFLSRRRDNQNVEVSHNISLNQTVAGASFQISNINTYLNNANKFTVIGYDCDDNVVMPKITNAANPSNATTYEIQGNQVIGTKRYRGLTFLHSTANVRFNRPIERIEIIFDVERVNARQTLRSLDIGDISFECAIPLPPTVDNVTMIQDFTQSEDVPSCIETTMRMRFINSNCDTRTLDISQSLPSGLEFVDDTYNDSEFGSPTPYTFDANTFTLNGLELPSGTTFLYINVRSTDGTTTVYNTSSDYTVTETSNSYSSINPAAGEFSTVGFVASNFTEPDLDLLYEVDATCVDEGGQVTYTLNFDNHDPEITGASLKVYYDIGQEIVSVDFNNGTSGTLGFDPVGDSYIEIDDLVIPAGQSSITVVLDITNEIFTDEDFVSSVFELIVDPDNPCAEELPMTSNEVVLGACTCIEPPSDCDVCTGGTFVFKTGNSWNTSLERINNVMDPEIIGTTDQGDLIVDMSADFPAGIEYRPDSHPRPYGRWFLSRRRDNQNVEVVHSINLNQTVAGASFQISNINTYLRNASKFTIIGYDCDDIEVLPKITNAANPSSRTTYEIQGNQVIGNKRYRGLSYLHSTANVHFERAIERIEIVFDVERVNARQTLRSLDIGDITFECLISLPPNADNVYMVQDFANSEDVPTCLETTMRMRFINNNCEPQTIDITQTLPSGLEFVEDTYNDSEFETPPAYTYNANTFTLNGLELMPGTNYLYINVRSTDGTTTAYNTSSDYTITETSNSYSSVNPSGDEFSTIGFEASSFTAPDLNFLYEVDATCLAEGDQVTYTLNFDNQDPEITGAILKVYYDLGQDITSVTFNNGTSGVLGFDPIGESYIEIDDLVIPTGESSITVTLDITNEIFTDEADASSFFELIVDPDNICSVENPSMLSNVIILEACLGVDPELCTEEVEGNTFSSDGGVPITFNQPATNYGFQFDIHALDNSFNMEINGVQLATQEIEFQSAGTSGINVQFADGDEYETNTAPIWQLKGTASAPLIRVVIAPNGDVSMYGSKTSGGELHLLELSNGNSFNAITWNDGAPNTIIATQSVVGVTYIYGRGSGLNIVPCPDTFCTQPGADGTPAEFTRVGVSDRIGMPANWPANIPNGFIAIESENKGFVITRLTTVQIDALDAVEGMLVYDTDEECIKLYNGTDWNCIVRSCND</sequence>
<evidence type="ECO:0000256" key="2">
    <source>
        <dbReference type="SAM" id="SignalP"/>
    </source>
</evidence>
<accession>A0ABW4VM84</accession>
<reference evidence="5" key="1">
    <citation type="journal article" date="2019" name="Int. J. Syst. Evol. Microbiol.">
        <title>The Global Catalogue of Microorganisms (GCM) 10K type strain sequencing project: providing services to taxonomists for standard genome sequencing and annotation.</title>
        <authorList>
            <consortium name="The Broad Institute Genomics Platform"/>
            <consortium name="The Broad Institute Genome Sequencing Center for Infectious Disease"/>
            <person name="Wu L."/>
            <person name="Ma J."/>
        </authorList>
    </citation>
    <scope>NUCLEOTIDE SEQUENCE [LARGE SCALE GENOMIC DNA]</scope>
    <source>
        <strain evidence="5">CGMCC 1.15180</strain>
    </source>
</reference>
<feature type="domain" description="DUF8202" evidence="3">
    <location>
        <begin position="1523"/>
        <end position="1698"/>
    </location>
</feature>
<dbReference type="InterPro" id="IPR058515">
    <property type="entry name" value="DUF8202"/>
</dbReference>
<feature type="domain" description="DUF8202" evidence="3">
    <location>
        <begin position="668"/>
        <end position="853"/>
    </location>
</feature>
<proteinExistence type="predicted"/>
<dbReference type="RefSeq" id="WP_376885012.1">
    <property type="nucleotide sequence ID" value="NZ_JBHUHR010000022.1"/>
</dbReference>
<dbReference type="Proteomes" id="UP001597361">
    <property type="component" value="Unassembled WGS sequence"/>
</dbReference>
<organism evidence="4 5">
    <name type="scientific">Belliella marina</name>
    <dbReference type="NCBI Taxonomy" id="1644146"/>
    <lineage>
        <taxon>Bacteria</taxon>
        <taxon>Pseudomonadati</taxon>
        <taxon>Bacteroidota</taxon>
        <taxon>Cytophagia</taxon>
        <taxon>Cytophagales</taxon>
        <taxon>Cyclobacteriaceae</taxon>
        <taxon>Belliella</taxon>
    </lineage>
</organism>